<proteinExistence type="predicted"/>
<dbReference type="AlphaFoldDB" id="A0A0E9QWQ2"/>
<sequence length="21" mass="2608">MFHCIIFVQHITCQIYKTRLI</sequence>
<name>A0A0E9QWQ2_ANGAN</name>
<protein>
    <submittedName>
        <fullName evidence="1">Uncharacterized protein</fullName>
    </submittedName>
</protein>
<reference evidence="1" key="1">
    <citation type="submission" date="2014-11" db="EMBL/GenBank/DDBJ databases">
        <authorList>
            <person name="Amaro Gonzalez C."/>
        </authorList>
    </citation>
    <scope>NUCLEOTIDE SEQUENCE</scope>
</reference>
<evidence type="ECO:0000313" key="1">
    <source>
        <dbReference type="EMBL" id="JAH21254.1"/>
    </source>
</evidence>
<reference evidence="1" key="2">
    <citation type="journal article" date="2015" name="Fish Shellfish Immunol.">
        <title>Early steps in the European eel (Anguilla anguilla)-Vibrio vulnificus interaction in the gills: Role of the RtxA13 toxin.</title>
        <authorList>
            <person name="Callol A."/>
            <person name="Pajuelo D."/>
            <person name="Ebbesson L."/>
            <person name="Teles M."/>
            <person name="MacKenzie S."/>
            <person name="Amaro C."/>
        </authorList>
    </citation>
    <scope>NUCLEOTIDE SEQUENCE</scope>
</reference>
<accession>A0A0E9QWQ2</accession>
<dbReference type="EMBL" id="GBXM01087323">
    <property type="protein sequence ID" value="JAH21254.1"/>
    <property type="molecule type" value="Transcribed_RNA"/>
</dbReference>
<organism evidence="1">
    <name type="scientific">Anguilla anguilla</name>
    <name type="common">European freshwater eel</name>
    <name type="synonym">Muraena anguilla</name>
    <dbReference type="NCBI Taxonomy" id="7936"/>
    <lineage>
        <taxon>Eukaryota</taxon>
        <taxon>Metazoa</taxon>
        <taxon>Chordata</taxon>
        <taxon>Craniata</taxon>
        <taxon>Vertebrata</taxon>
        <taxon>Euteleostomi</taxon>
        <taxon>Actinopterygii</taxon>
        <taxon>Neopterygii</taxon>
        <taxon>Teleostei</taxon>
        <taxon>Anguilliformes</taxon>
        <taxon>Anguillidae</taxon>
        <taxon>Anguilla</taxon>
    </lineage>
</organism>